<evidence type="ECO:0000256" key="2">
    <source>
        <dbReference type="ARBA" id="ARBA00004421"/>
    </source>
</evidence>
<evidence type="ECO:0000313" key="8">
    <source>
        <dbReference type="Proteomes" id="UP000094801"/>
    </source>
</evidence>
<dbReference type="Proteomes" id="UP000094801">
    <property type="component" value="Unassembled WGS sequence"/>
</dbReference>
<keyword evidence="5" id="KW-0472">Membrane</keyword>
<feature type="compositionally biased region" description="Low complexity" evidence="6">
    <location>
        <begin position="61"/>
        <end position="72"/>
    </location>
</feature>
<feature type="compositionally biased region" description="Low complexity" evidence="6">
    <location>
        <begin position="362"/>
        <end position="375"/>
    </location>
</feature>
<sequence>MPSKSDLVPLMNHSMNDNSDQISLTNSLIQKFENEFNEKPTLTNFKKSYTNLNLSPRKRSIANFNSNSNSNKKSLDKSKNPFHSIFNKRSKDKSVTKENNNKHTDKNIIFTYPNARITSYNISKNKNDEIPLNGTLIGHGELQIYKLSTSTSTSSTYYLNCGSVLYPILSRLKIIKIDYNSFILHLFNPERYWKITLIGKLMDDFKFELILNDICDFKNRWFNDGNLVNDLNNDSNDMKSNDNDINNDLNNMKSNVNDIILDKSQDIIEEDNSISKDNTVTNISLIDKEIPLKIPQTKSYQSITSVTSTLACFNLDDDDELISNEDTPLNDLNEDTPTELNELPLNDLNNDASTELNKEEIPSNNNNRSLTPNNLLTDDFLKHPTPLKPPSSHSSLDSILDTFGIISSDEEEELEEELEDDDLELDLIDDKLDGILSENSSWMDTSDINISKGSISKRFSLSFKEFDNLNSYKSKSRSRSNSIDLINMNVNISRDSNRVKGSYILQNSKTYSGFKPRISTIDDNIIPEGEIVSVKRGTGTGTGTWGNKLFGW</sequence>
<dbReference type="OrthoDB" id="3980558at2759"/>
<evidence type="ECO:0000256" key="6">
    <source>
        <dbReference type="SAM" id="MobiDB-lite"/>
    </source>
</evidence>
<evidence type="ECO:0000256" key="1">
    <source>
        <dbReference type="ARBA" id="ARBA00003594"/>
    </source>
</evidence>
<evidence type="ECO:0000256" key="5">
    <source>
        <dbReference type="ARBA" id="ARBA00023136"/>
    </source>
</evidence>
<proteinExistence type="inferred from homology"/>
<dbReference type="GO" id="GO:0005780">
    <property type="term" value="C:extrinsic component of intraperoxisomal membrane"/>
    <property type="evidence" value="ECO:0007669"/>
    <property type="project" value="InterPro"/>
</dbReference>
<keyword evidence="8" id="KW-1185">Reference proteome</keyword>
<dbReference type="STRING" id="983967.A0A1E4SVI2"/>
<reference evidence="8" key="1">
    <citation type="submission" date="2016-04" db="EMBL/GenBank/DDBJ databases">
        <title>Comparative genomics of biotechnologically important yeasts.</title>
        <authorList>
            <consortium name="DOE Joint Genome Institute"/>
            <person name="Riley R."/>
            <person name="Haridas S."/>
            <person name="Wolfe K.H."/>
            <person name="Lopes M.R."/>
            <person name="Hittinger C.T."/>
            <person name="Goker M."/>
            <person name="Salamov A."/>
            <person name="Wisecaver J."/>
            <person name="Long T.M."/>
            <person name="Aerts A.L."/>
            <person name="Barry K."/>
            <person name="Choi C."/>
            <person name="Clum A."/>
            <person name="Coughlan A.Y."/>
            <person name="Deshpande S."/>
            <person name="Douglass A.P."/>
            <person name="Hanson S.J."/>
            <person name="Klenk H.-P."/>
            <person name="Labutti K."/>
            <person name="Lapidus A."/>
            <person name="Lindquist E."/>
            <person name="Lipzen A."/>
            <person name="Meier-Kolthoff J.P."/>
            <person name="Ohm R.A."/>
            <person name="Otillar R.P."/>
            <person name="Pangilinan J."/>
            <person name="Peng Y."/>
            <person name="Rokas A."/>
            <person name="Rosa C.A."/>
            <person name="Scheuner C."/>
            <person name="Sibirny A.A."/>
            <person name="Slot J.C."/>
            <person name="Stielow J.B."/>
            <person name="Sun H."/>
            <person name="Kurtzman C.P."/>
            <person name="Blackwell M."/>
            <person name="Grigoriev I.V."/>
            <person name="Jeffries T.W."/>
        </authorList>
    </citation>
    <scope>NUCLEOTIDE SEQUENCE [LARGE SCALE GENOMIC DNA]</scope>
    <source>
        <strain evidence="8">NRRL YB-2248</strain>
    </source>
</reference>
<protein>
    <recommendedName>
        <fullName evidence="4">Inheritance of peroxisomes protein 1</fullName>
    </recommendedName>
</protein>
<comment type="subcellular location">
    <subcellularLocation>
        <location evidence="2">Peroxisome membrane</location>
        <topology evidence="2">Peripheral membrane protein</topology>
    </subcellularLocation>
</comment>
<dbReference type="AlphaFoldDB" id="A0A1E4SVI2"/>
<dbReference type="Pfam" id="PF12634">
    <property type="entry name" value="Inp1"/>
    <property type="match status" value="1"/>
</dbReference>
<dbReference type="GO" id="GO:0045033">
    <property type="term" value="P:peroxisome inheritance"/>
    <property type="evidence" value="ECO:0007669"/>
    <property type="project" value="InterPro"/>
</dbReference>
<organism evidence="7 8">
    <name type="scientific">[Candida] arabinofermentans NRRL YB-2248</name>
    <dbReference type="NCBI Taxonomy" id="983967"/>
    <lineage>
        <taxon>Eukaryota</taxon>
        <taxon>Fungi</taxon>
        <taxon>Dikarya</taxon>
        <taxon>Ascomycota</taxon>
        <taxon>Saccharomycotina</taxon>
        <taxon>Pichiomycetes</taxon>
        <taxon>Pichiales</taxon>
        <taxon>Pichiaceae</taxon>
        <taxon>Ogataea</taxon>
        <taxon>Ogataea/Candida clade</taxon>
    </lineage>
</organism>
<comment type="similarity">
    <text evidence="3">Belongs to the INP1 family.</text>
</comment>
<feature type="region of interest" description="Disordered" evidence="6">
    <location>
        <begin position="60"/>
        <end position="100"/>
    </location>
</feature>
<evidence type="ECO:0000313" key="7">
    <source>
        <dbReference type="EMBL" id="ODV83518.1"/>
    </source>
</evidence>
<feature type="region of interest" description="Disordered" evidence="6">
    <location>
        <begin position="323"/>
        <end position="345"/>
    </location>
</feature>
<comment type="function">
    <text evidence="1">Required for peroxisome inheritance.</text>
</comment>
<accession>A0A1E4SVI2</accession>
<dbReference type="EMBL" id="KV453863">
    <property type="protein sequence ID" value="ODV83518.1"/>
    <property type="molecule type" value="Genomic_DNA"/>
</dbReference>
<gene>
    <name evidence="7" type="ORF">CANARDRAFT_9575</name>
</gene>
<dbReference type="InterPro" id="IPR024758">
    <property type="entry name" value="Inp1"/>
</dbReference>
<evidence type="ECO:0000256" key="4">
    <source>
        <dbReference type="ARBA" id="ARBA00021397"/>
    </source>
</evidence>
<feature type="region of interest" description="Disordered" evidence="6">
    <location>
        <begin position="356"/>
        <end position="375"/>
    </location>
</feature>
<evidence type="ECO:0000256" key="3">
    <source>
        <dbReference type="ARBA" id="ARBA00010707"/>
    </source>
</evidence>
<name>A0A1E4SVI2_9ASCO</name>